<dbReference type="PANTHER" id="PTHR45500">
    <property type="entry name" value="OS02G0202600 PROTEIN"/>
    <property type="match status" value="1"/>
</dbReference>
<evidence type="ECO:0000313" key="1">
    <source>
        <dbReference type="EMBL" id="KAL3647122.1"/>
    </source>
</evidence>
<proteinExistence type="predicted"/>
<dbReference type="EMBL" id="JAVIJP010000009">
    <property type="protein sequence ID" value="KAL3647122.1"/>
    <property type="molecule type" value="Genomic_DNA"/>
</dbReference>
<sequence>MFFASRSQLASTSWLQHKSNSSVRSLKSDEISTDSLKYVKDVPKYDCGLIGEDTHLNESPQEEDSLINNLQQLFKLLEDLNLKFGSPGRSNGAVSAEGWTNDESDFVRGVGFQLQITTTSLVWSGSPRKLLTVLGGCGFGFRCAGYVSFLNYNNSSLFLGIVTSDGFWLRDCKMDMCWCDRHNSIVRGRLSSRCWKTVLCFSTVLGLIAPQIFFQGHAGAAIACGSLLLKGVELPESLTRFVKNRKSRKSVASPEYNPVEMARERFEVAANAGCDIGLK</sequence>
<protein>
    <submittedName>
        <fullName evidence="1">Uncharacterized protein</fullName>
    </submittedName>
</protein>
<gene>
    <name evidence="1" type="ORF">CASFOL_008090</name>
</gene>
<organism evidence="1 2">
    <name type="scientific">Castilleja foliolosa</name>
    <dbReference type="NCBI Taxonomy" id="1961234"/>
    <lineage>
        <taxon>Eukaryota</taxon>
        <taxon>Viridiplantae</taxon>
        <taxon>Streptophyta</taxon>
        <taxon>Embryophyta</taxon>
        <taxon>Tracheophyta</taxon>
        <taxon>Spermatophyta</taxon>
        <taxon>Magnoliopsida</taxon>
        <taxon>eudicotyledons</taxon>
        <taxon>Gunneridae</taxon>
        <taxon>Pentapetalae</taxon>
        <taxon>asterids</taxon>
        <taxon>lamiids</taxon>
        <taxon>Lamiales</taxon>
        <taxon>Orobanchaceae</taxon>
        <taxon>Pedicularideae</taxon>
        <taxon>Castillejinae</taxon>
        <taxon>Castilleja</taxon>
    </lineage>
</organism>
<comment type="caution">
    <text evidence="1">The sequence shown here is derived from an EMBL/GenBank/DDBJ whole genome shotgun (WGS) entry which is preliminary data.</text>
</comment>
<evidence type="ECO:0000313" key="2">
    <source>
        <dbReference type="Proteomes" id="UP001632038"/>
    </source>
</evidence>
<dbReference type="Proteomes" id="UP001632038">
    <property type="component" value="Unassembled WGS sequence"/>
</dbReference>
<reference evidence="2" key="1">
    <citation type="journal article" date="2024" name="IScience">
        <title>Strigolactones Initiate the Formation of Haustorium-like Structures in Castilleja.</title>
        <authorList>
            <person name="Buerger M."/>
            <person name="Peterson D."/>
            <person name="Chory J."/>
        </authorList>
    </citation>
    <scope>NUCLEOTIDE SEQUENCE [LARGE SCALE GENOMIC DNA]</scope>
</reference>
<keyword evidence="2" id="KW-1185">Reference proteome</keyword>
<dbReference type="PANTHER" id="PTHR45500:SF1">
    <property type="entry name" value="OS02G0202600 PROTEIN"/>
    <property type="match status" value="1"/>
</dbReference>
<dbReference type="AlphaFoldDB" id="A0ABD3DZX6"/>
<accession>A0ABD3DZX6</accession>
<name>A0ABD3DZX6_9LAMI</name>